<feature type="domain" description="Core" evidence="5">
    <location>
        <begin position="26"/>
        <end position="113"/>
    </location>
</feature>
<dbReference type="SUPFAM" id="SSF89360">
    <property type="entry name" value="HesB-like domain"/>
    <property type="match status" value="1"/>
</dbReference>
<dbReference type="PANTHER" id="PTHR13211">
    <property type="entry name" value="TELOMERASE CAJAL BODY PROTEIN 1"/>
    <property type="match status" value="1"/>
</dbReference>
<dbReference type="InterPro" id="IPR001680">
    <property type="entry name" value="WD40_rpt"/>
</dbReference>
<dbReference type="Gene3D" id="2.60.300.12">
    <property type="entry name" value="HesB-like domain"/>
    <property type="match status" value="1"/>
</dbReference>
<dbReference type="Pfam" id="PF00400">
    <property type="entry name" value="WD40"/>
    <property type="match status" value="1"/>
</dbReference>
<protein>
    <recommendedName>
        <fullName evidence="3">WD repeat-containing protein 79</fullName>
    </recommendedName>
</protein>
<evidence type="ECO:0000256" key="4">
    <source>
        <dbReference type="SAM" id="MobiDB-lite"/>
    </source>
</evidence>
<dbReference type="Pfam" id="PF01521">
    <property type="entry name" value="Fe-S_biosyn"/>
    <property type="match status" value="1"/>
</dbReference>
<dbReference type="OrthoDB" id="239865at2759"/>
<evidence type="ECO:0000313" key="6">
    <source>
        <dbReference type="EMBL" id="VDK39161.1"/>
    </source>
</evidence>
<dbReference type="InterPro" id="IPR051150">
    <property type="entry name" value="SWT21/TCAB1_mRNA_Telomere"/>
</dbReference>
<dbReference type="SMART" id="SM00320">
    <property type="entry name" value="WD40"/>
    <property type="match status" value="3"/>
</dbReference>
<evidence type="ECO:0000256" key="1">
    <source>
        <dbReference type="ARBA" id="ARBA00006718"/>
    </source>
</evidence>
<dbReference type="Proteomes" id="UP000282613">
    <property type="component" value="Unassembled WGS sequence"/>
</dbReference>
<proteinExistence type="inferred from homology"/>
<name>A0A158R9V6_TAEAS</name>
<organism evidence="8">
    <name type="scientific">Taenia asiatica</name>
    <name type="common">Asian tapeworm</name>
    <dbReference type="NCBI Taxonomy" id="60517"/>
    <lineage>
        <taxon>Eukaryota</taxon>
        <taxon>Metazoa</taxon>
        <taxon>Spiralia</taxon>
        <taxon>Lophotrochozoa</taxon>
        <taxon>Platyhelminthes</taxon>
        <taxon>Cestoda</taxon>
        <taxon>Eucestoda</taxon>
        <taxon>Cyclophyllidea</taxon>
        <taxon>Taeniidae</taxon>
        <taxon>Taenia</taxon>
    </lineage>
</organism>
<evidence type="ECO:0000313" key="8">
    <source>
        <dbReference type="WBParaSite" id="TASK_0000787501-mRNA-1"/>
    </source>
</evidence>
<dbReference type="Gene3D" id="2.130.10.10">
    <property type="entry name" value="YVTN repeat-like/Quinoprotein amine dehydrogenase"/>
    <property type="match status" value="1"/>
</dbReference>
<reference evidence="8" key="1">
    <citation type="submission" date="2016-04" db="UniProtKB">
        <authorList>
            <consortium name="WormBaseParasite"/>
        </authorList>
    </citation>
    <scope>IDENTIFICATION</scope>
</reference>
<dbReference type="InterPro" id="IPR036322">
    <property type="entry name" value="WD40_repeat_dom_sf"/>
</dbReference>
<evidence type="ECO:0000256" key="2">
    <source>
        <dbReference type="ARBA" id="ARBA00038279"/>
    </source>
</evidence>
<dbReference type="WBParaSite" id="TASK_0000787501-mRNA-1">
    <property type="protein sequence ID" value="TASK_0000787501-mRNA-1"/>
    <property type="gene ID" value="TASK_0000787501"/>
</dbReference>
<evidence type="ECO:0000313" key="7">
    <source>
        <dbReference type="Proteomes" id="UP000282613"/>
    </source>
</evidence>
<accession>A0A158R9V6</accession>
<dbReference type="InterPro" id="IPR016092">
    <property type="entry name" value="ATAP"/>
</dbReference>
<gene>
    <name evidence="6" type="ORF">TASK_LOCUS7876</name>
</gene>
<comment type="similarity">
    <text evidence="2">Belongs to the TCAB1 family.</text>
</comment>
<dbReference type="GO" id="GO:0051536">
    <property type="term" value="F:iron-sulfur cluster binding"/>
    <property type="evidence" value="ECO:0007669"/>
    <property type="project" value="InterPro"/>
</dbReference>
<keyword evidence="7" id="KW-1185">Reference proteome</keyword>
<dbReference type="STRING" id="60517.A0A158R9V6"/>
<dbReference type="InterPro" id="IPR000361">
    <property type="entry name" value="ATAP_core_dom"/>
</dbReference>
<sequence>MLGLRPVLHRVGPIVRVALLSTVNKKIIFSSSCVKKLRELGEDHGLLRIVVDSGGCSGFQYKYEVDKNLSDDDIIIEHSGVKIVVDPQSMQFLEGSKLDYEEELIRSGFRIANNPQSEKESRTFKMEIANEASEPAKTEIAEHQTTNEMVEPFVVVTAPTKESAKGASPPISSRTSGLSLKPGEADALVNSSSEPLIVASSEAVEEPMDINSEGCCEGKLAVINVWFVDYAVDWAFSEPKLFTTIEKEFSHDYHGVHLHNNYLRGCKWSPDGCCLLTLSFDNAFRLFDFPPAMASYGEKVSIDMDPLNTEIPAVLRMPECELVYDYCWFPYMRSDDPSTCCFVSTGRRMPVRLWDAYDGSQRAVYLPTNHLGEFTSPQSVTFSTDGRLLYCGFRRYIQVFYVDRPGAPSERRPPLGQRSKQGGLFSALSAPVLNAPGGGSAENVYAVGTFSGTVAVYSELGGGEAVSPILQGPRRGVSQVQFVTPASGVVPWYLIAGGRSDGTIYVWDSRFMKSETPLATLSRRVENYQRFQFDVDLKGRYLFTGNQTGAVSCYDLQAMSLASVWRGHEDSCHSVSVHPFLPVLATASGQKRPLLTSHLANENPRRCVPSAASKAPESTSSSSSDSEDELPRSLTDAEATAVVASGDGVELPMAGRLDLLPIRNEVKFWIFPYDK</sequence>
<dbReference type="InterPro" id="IPR035903">
    <property type="entry name" value="HesB-like_dom_sf"/>
</dbReference>
<reference evidence="6 7" key="2">
    <citation type="submission" date="2018-11" db="EMBL/GenBank/DDBJ databases">
        <authorList>
            <consortium name="Pathogen Informatics"/>
        </authorList>
    </citation>
    <scope>NUCLEOTIDE SEQUENCE [LARGE SCALE GENOMIC DNA]</scope>
</reference>
<feature type="region of interest" description="Disordered" evidence="4">
    <location>
        <begin position="605"/>
        <end position="635"/>
    </location>
</feature>
<dbReference type="GO" id="GO:0016226">
    <property type="term" value="P:iron-sulfur cluster assembly"/>
    <property type="evidence" value="ECO:0007669"/>
    <property type="project" value="InterPro"/>
</dbReference>
<dbReference type="NCBIfam" id="TIGR00049">
    <property type="entry name" value="iron-sulfur cluster assembly accessory protein"/>
    <property type="match status" value="1"/>
</dbReference>
<dbReference type="AlphaFoldDB" id="A0A158R9V6"/>
<evidence type="ECO:0000259" key="5">
    <source>
        <dbReference type="Pfam" id="PF01521"/>
    </source>
</evidence>
<evidence type="ECO:0000256" key="3">
    <source>
        <dbReference type="ARBA" id="ARBA00041558"/>
    </source>
</evidence>
<dbReference type="InterPro" id="IPR015943">
    <property type="entry name" value="WD40/YVTN_repeat-like_dom_sf"/>
</dbReference>
<feature type="compositionally biased region" description="Low complexity" evidence="4">
    <location>
        <begin position="609"/>
        <end position="624"/>
    </location>
</feature>
<dbReference type="EMBL" id="UYRS01018688">
    <property type="protein sequence ID" value="VDK39161.1"/>
    <property type="molecule type" value="Genomic_DNA"/>
</dbReference>
<dbReference type="PANTHER" id="PTHR13211:SF0">
    <property type="entry name" value="TELOMERASE CAJAL BODY PROTEIN 1"/>
    <property type="match status" value="1"/>
</dbReference>
<dbReference type="SUPFAM" id="SSF50978">
    <property type="entry name" value="WD40 repeat-like"/>
    <property type="match status" value="1"/>
</dbReference>
<comment type="similarity">
    <text evidence="1">Belongs to the HesB/IscA family.</text>
</comment>